<sequence>MLYRRIFLVNATRFRLFNNVFIHEIPISNQFVELYHFASKQSCLITYADSYQSYLIQKRNSCVFSSVTIRIDSQYMQYQITSPFRNKLHRHGRRPNSVL</sequence>
<accession>A0ABP1KK29</accession>
<evidence type="ECO:0000313" key="1">
    <source>
        <dbReference type="EMBL" id="CAL6061709.1"/>
    </source>
</evidence>
<evidence type="ECO:0000313" key="3">
    <source>
        <dbReference type="Proteomes" id="UP001642409"/>
    </source>
</evidence>
<keyword evidence="3" id="KW-1185">Reference proteome</keyword>
<proteinExistence type="predicted"/>
<organism evidence="1 3">
    <name type="scientific">Hexamita inflata</name>
    <dbReference type="NCBI Taxonomy" id="28002"/>
    <lineage>
        <taxon>Eukaryota</taxon>
        <taxon>Metamonada</taxon>
        <taxon>Diplomonadida</taxon>
        <taxon>Hexamitidae</taxon>
        <taxon>Hexamitinae</taxon>
        <taxon>Hexamita</taxon>
    </lineage>
</organism>
<dbReference type="EMBL" id="CAXDID020000236">
    <property type="protein sequence ID" value="CAL6061709.1"/>
    <property type="molecule type" value="Genomic_DNA"/>
</dbReference>
<name>A0ABP1KK29_9EUKA</name>
<protein>
    <submittedName>
        <fullName evidence="1">Hypothetical_protein</fullName>
    </submittedName>
</protein>
<gene>
    <name evidence="1" type="ORF">HINF_LOCUS49838</name>
    <name evidence="2" type="ORF">HINF_LOCUS49840</name>
</gene>
<dbReference type="Proteomes" id="UP001642409">
    <property type="component" value="Unassembled WGS sequence"/>
</dbReference>
<reference evidence="1 3" key="1">
    <citation type="submission" date="2024-07" db="EMBL/GenBank/DDBJ databases">
        <authorList>
            <person name="Akdeniz Z."/>
        </authorList>
    </citation>
    <scope>NUCLEOTIDE SEQUENCE [LARGE SCALE GENOMIC DNA]</scope>
</reference>
<evidence type="ECO:0000313" key="2">
    <source>
        <dbReference type="EMBL" id="CAL6061713.1"/>
    </source>
</evidence>
<dbReference type="EMBL" id="CAXDID020000236">
    <property type="protein sequence ID" value="CAL6061713.1"/>
    <property type="molecule type" value="Genomic_DNA"/>
</dbReference>
<comment type="caution">
    <text evidence="1">The sequence shown here is derived from an EMBL/GenBank/DDBJ whole genome shotgun (WGS) entry which is preliminary data.</text>
</comment>